<dbReference type="EMBL" id="JACRIW010000020">
    <property type="protein sequence ID" value="MBI5168288.1"/>
    <property type="molecule type" value="Genomic_DNA"/>
</dbReference>
<protein>
    <recommendedName>
        <fullName evidence="4">T9SS type A sorting domain-containing protein</fullName>
    </recommendedName>
</protein>
<evidence type="ECO:0000313" key="3">
    <source>
        <dbReference type="Proteomes" id="UP000696931"/>
    </source>
</evidence>
<reference evidence="2" key="1">
    <citation type="submission" date="2020-07" db="EMBL/GenBank/DDBJ databases">
        <title>Huge and variable diversity of episymbiotic CPR bacteria and DPANN archaea in groundwater ecosystems.</title>
        <authorList>
            <person name="He C.Y."/>
            <person name="Keren R."/>
            <person name="Whittaker M."/>
            <person name="Farag I.F."/>
            <person name="Doudna J."/>
            <person name="Cate J.H.D."/>
            <person name="Banfield J.F."/>
        </authorList>
    </citation>
    <scope>NUCLEOTIDE SEQUENCE</scope>
    <source>
        <strain evidence="2">NC_groundwater_1813_Pr3_B-0.1um_71_17</strain>
    </source>
</reference>
<dbReference type="Proteomes" id="UP000696931">
    <property type="component" value="Unassembled WGS sequence"/>
</dbReference>
<keyword evidence="1" id="KW-0732">Signal</keyword>
<name>A0A933SAM2_UNCEI</name>
<comment type="caution">
    <text evidence="2">The sequence shown here is derived from an EMBL/GenBank/DDBJ whole genome shotgun (WGS) entry which is preliminary data.</text>
</comment>
<evidence type="ECO:0000313" key="2">
    <source>
        <dbReference type="EMBL" id="MBI5168288.1"/>
    </source>
</evidence>
<dbReference type="SUPFAM" id="SSF51445">
    <property type="entry name" value="(Trans)glycosidases"/>
    <property type="match status" value="1"/>
</dbReference>
<evidence type="ECO:0000256" key="1">
    <source>
        <dbReference type="SAM" id="SignalP"/>
    </source>
</evidence>
<organism evidence="2 3">
    <name type="scientific">Eiseniibacteriota bacterium</name>
    <dbReference type="NCBI Taxonomy" id="2212470"/>
    <lineage>
        <taxon>Bacteria</taxon>
        <taxon>Candidatus Eiseniibacteriota</taxon>
    </lineage>
</organism>
<feature type="signal peptide" evidence="1">
    <location>
        <begin position="1"/>
        <end position="23"/>
    </location>
</feature>
<dbReference type="Gene3D" id="3.20.20.80">
    <property type="entry name" value="Glycosidases"/>
    <property type="match status" value="1"/>
</dbReference>
<evidence type="ECO:0008006" key="4">
    <source>
        <dbReference type="Google" id="ProtNLM"/>
    </source>
</evidence>
<gene>
    <name evidence="2" type="ORF">HZA61_02250</name>
</gene>
<feature type="chain" id="PRO_5037304542" description="T9SS type A sorting domain-containing protein" evidence="1">
    <location>
        <begin position="24"/>
        <end position="1025"/>
    </location>
</feature>
<accession>A0A933SAM2</accession>
<dbReference type="InterPro" id="IPR017853">
    <property type="entry name" value="GH"/>
</dbReference>
<sequence>MRALRLPSLLATAFLCMSGTALAQGAWKQDAFVIGTWMDPTVDPARAVITRRSLETARAGHFNLLTGMHHHFSGWRVTTPPDTATLSWAAAAGLSVALTHNDWYGTSATNPANVPLFDSTLARYAFDPVKSPALGAAAKDALEGWCLWDEPPYDTTGAARVSEFLKGWTRASHLEDAARADGRARMTWINFYNGCGGGYSCYETYLRKYLSDPDPLRRPDVASLTLYPFSGSTTAPTLSNYFYWMRVMRDVMAGRPWWVISLSSEVAAGTGFSRPDDNQLRFMASAPVAAGAKGVVWFTYQFDDGYGYPMTGHVGDLEATVREDFLPTCKYQMLQPINRWLELVVGPVVMKSTHLGLFHQSWQPAFGDPYRPEDYVTSSLPAVTGVCPVTGFDSGNGLDGSTLAAGVWRPDDGSAATYLLVLNKSLVTKSSVVRLRGSFEIAAAPSVIGYEGGMSWTPLGTGTSFPLTLRGGEARLVRLTTSHVPTLALTSPAGGEMWPPGETRTVRWSSEGQPVDIRLYACAADSGREITGPLVFERKGRTGDADTLTMPAIVSRHVRIEIASRGADGVVRRATHGAHIRTALPPAARGSAYTLASANCWMEGDLAMTPWGTPVVGYRSKEGRRMIATFAAGNWTQVEAPDPVYPTAGLSGTNPRLALDAGGKPHMVFTRPYVNDLVEHWQDAAGVWHAWTLDQPHRIREDAPIVAAPDGSFYAAYDGGTAGLVIKRGVAGVWSVFGTPVAATSPRSISLSLDGSGLPWVAFVNRAPGDPDEAIRVLEPVAGGWKERAFTGHFDQVAIEARTGARPQIVYTERIAPHSQLLWHRSVNGVSWPAATLVEPFPLYVRALSAAWWNGSMRIAYAGDGVLKYAELFGGTWTVSALEEANEAGAMVRLAFGPNGERWVAYHDLSLDALRVLGPGPAVAGADCTGCPAPGGNSVRAVRVPNPLHGGEAITFDLQVGVRAPFEATLFDVAGRRVAVREFGALSPGTHLLEWRPRSLQPGAYFLRMALGDGAPATRRLVLLR</sequence>
<proteinExistence type="predicted"/>
<dbReference type="AlphaFoldDB" id="A0A933SAM2"/>